<evidence type="ECO:0000313" key="2">
    <source>
        <dbReference type="Proteomes" id="UP000437709"/>
    </source>
</evidence>
<dbReference type="AlphaFoldDB" id="A0A6N7EMI6"/>
<name>A0A6N7EMI6_9MICO</name>
<dbReference type="EMBL" id="WHPC01000062">
    <property type="protein sequence ID" value="MPV38077.1"/>
    <property type="molecule type" value="Genomic_DNA"/>
</dbReference>
<comment type="caution">
    <text evidence="1">The sequence shown here is derived from an EMBL/GenBank/DDBJ whole genome shotgun (WGS) entry which is preliminary data.</text>
</comment>
<reference evidence="1 2" key="1">
    <citation type="submission" date="2019-10" db="EMBL/GenBank/DDBJ databases">
        <title>Georgenia wutianyii sp. nov. and Georgenia yuyongxinii sp. nov. isolated from plateau pika (Ochotona curzoniae) in the Qinghai-Tibet plateau of China.</title>
        <authorList>
            <person name="Tian Z."/>
        </authorList>
    </citation>
    <scope>NUCLEOTIDE SEQUENCE [LARGE SCALE GENOMIC DNA]</scope>
    <source>
        <strain evidence="1 2">JCM 19765</strain>
    </source>
</reference>
<dbReference type="OrthoDB" id="5244255at2"/>
<proteinExistence type="predicted"/>
<organism evidence="1 2">
    <name type="scientific">Georgenia subflava</name>
    <dbReference type="NCBI Taxonomy" id="1622177"/>
    <lineage>
        <taxon>Bacteria</taxon>
        <taxon>Bacillati</taxon>
        <taxon>Actinomycetota</taxon>
        <taxon>Actinomycetes</taxon>
        <taxon>Micrococcales</taxon>
        <taxon>Bogoriellaceae</taxon>
        <taxon>Georgenia</taxon>
    </lineage>
</organism>
<dbReference type="Proteomes" id="UP000437709">
    <property type="component" value="Unassembled WGS sequence"/>
</dbReference>
<sequence length="143" mass="14863">MLGRDITVAEPPDPVTAATPGGVVVGVYVREGLRTAALVALDLPLAARAGAALALLPPRVADRAVEAQHLDDALAENVSEVLNVISSLLNTDDAPHVRLYRVHGPAGLLPADVAGWLRGYGRRTDVAFDIRGYGEGAVSVVVL</sequence>
<keyword evidence="2" id="KW-1185">Reference proteome</keyword>
<gene>
    <name evidence="1" type="ORF">GB881_13660</name>
</gene>
<protein>
    <submittedName>
        <fullName evidence="1">Uncharacterized protein</fullName>
    </submittedName>
</protein>
<evidence type="ECO:0000313" key="1">
    <source>
        <dbReference type="EMBL" id="MPV38077.1"/>
    </source>
</evidence>
<accession>A0A6N7EMI6</accession>